<proteinExistence type="predicted"/>
<dbReference type="RefSeq" id="WP_139757069.1">
    <property type="nucleotide sequence ID" value="NZ_CP039852.1"/>
</dbReference>
<dbReference type="AlphaFoldDB" id="A0A5B7YIJ9"/>
<sequence>MGAQTIESISEFLLHAGTNFQIVDMGREITAIDAQTFLDIENAAIPVPRPRQQHAWFGIIFWNTQQKQNEYIWFVKLPVDEQGLLVPASRNHFLQIIVDALGSSLTEDSEQDQTLPDNPYNFVPNQQQMSLFNAYARNLLDKPATQGINDVNRYLSHPAIVDWTKLSVQAVADTALLINQPDKKEAVKACFHLYAADFQSVLLSGCEPVCLDSDLVETFCQAIAASDDSVKRDQAILRALTTQSDDPRIQNILHDMMCEEASLDVDTLSVIAARHYRQLNDELIKLFFEQVAKCDESQGFEGALFKGFFADLVQIPCTRERVLTLLRLPERSATLSRAIGQLFTQAKG</sequence>
<name>A0A5B7YIJ9_9ALTE</name>
<dbReference type="Proteomes" id="UP000304912">
    <property type="component" value="Chromosome"/>
</dbReference>
<protein>
    <submittedName>
        <fullName evidence="1">DUF3549 family protein</fullName>
    </submittedName>
</protein>
<dbReference type="InterPro" id="IPR021936">
    <property type="entry name" value="DUF3549"/>
</dbReference>
<dbReference type="KEGG" id="salk:FBQ74_12980"/>
<reference evidence="1 2" key="1">
    <citation type="submission" date="2019-04" db="EMBL/GenBank/DDBJ databases">
        <title>Salinimonas iocasae sp. nov., a halophilic bacterium isolated from the outer tube casing of tubeworms in Okinawa Trough.</title>
        <authorList>
            <person name="Zhang H."/>
            <person name="Wang H."/>
            <person name="Li C."/>
        </authorList>
    </citation>
    <scope>NUCLEOTIDE SEQUENCE [LARGE SCALE GENOMIC DNA]</scope>
    <source>
        <strain evidence="1 2">KX18D6</strain>
    </source>
</reference>
<dbReference type="Pfam" id="PF12069">
    <property type="entry name" value="DUF3549"/>
    <property type="match status" value="1"/>
</dbReference>
<accession>A0A5B7YIJ9</accession>
<dbReference type="EMBL" id="CP039852">
    <property type="protein sequence ID" value="QCZ94329.1"/>
    <property type="molecule type" value="Genomic_DNA"/>
</dbReference>
<evidence type="ECO:0000313" key="2">
    <source>
        <dbReference type="Proteomes" id="UP000304912"/>
    </source>
</evidence>
<keyword evidence="2" id="KW-1185">Reference proteome</keyword>
<evidence type="ECO:0000313" key="1">
    <source>
        <dbReference type="EMBL" id="QCZ94329.1"/>
    </source>
</evidence>
<dbReference type="OrthoDB" id="5597089at2"/>
<gene>
    <name evidence="1" type="ORF">FBQ74_12980</name>
</gene>
<organism evidence="1 2">
    <name type="scientific">Salinimonas iocasae</name>
    <dbReference type="NCBI Taxonomy" id="2572577"/>
    <lineage>
        <taxon>Bacteria</taxon>
        <taxon>Pseudomonadati</taxon>
        <taxon>Pseudomonadota</taxon>
        <taxon>Gammaproteobacteria</taxon>
        <taxon>Alteromonadales</taxon>
        <taxon>Alteromonadaceae</taxon>
        <taxon>Alteromonas/Salinimonas group</taxon>
        <taxon>Salinimonas</taxon>
    </lineage>
</organism>